<comment type="subcellular location">
    <subcellularLocation>
        <location evidence="1 7">Cell membrane</location>
        <topology evidence="1 7">Multi-pass membrane protein</topology>
    </subcellularLocation>
</comment>
<evidence type="ECO:0000256" key="3">
    <source>
        <dbReference type="ARBA" id="ARBA00022475"/>
    </source>
</evidence>
<evidence type="ECO:0000256" key="4">
    <source>
        <dbReference type="ARBA" id="ARBA00022692"/>
    </source>
</evidence>
<reference evidence="10 11" key="1">
    <citation type="journal article" date="2013" name="ISME J.">
        <title>A metabolic model for members of the genus Tetrasphaera involved in enhanced biological phosphorus removal.</title>
        <authorList>
            <person name="Kristiansen R."/>
            <person name="Nguyen H.T.T."/>
            <person name="Saunders A.M."/>
            <person name="Nielsen J.L."/>
            <person name="Wimmer R."/>
            <person name="Le V.Q."/>
            <person name="McIlroy S.J."/>
            <person name="Petrovski S."/>
            <person name="Seviour R.J."/>
            <person name="Calteau A."/>
            <person name="Nielsen K.L."/>
            <person name="Nielsen P.H."/>
        </authorList>
    </citation>
    <scope>NUCLEOTIDE SEQUENCE [LARGE SCALE GENOMIC DNA]</scope>
    <source>
        <strain evidence="10 11">Lp2</strain>
    </source>
</reference>
<proteinExistence type="inferred from homology"/>
<dbReference type="SUPFAM" id="SSF161098">
    <property type="entry name" value="MetI-like"/>
    <property type="match status" value="1"/>
</dbReference>
<evidence type="ECO:0000256" key="8">
    <source>
        <dbReference type="SAM" id="MobiDB-lite"/>
    </source>
</evidence>
<dbReference type="AlphaFoldDB" id="N0DXH4"/>
<dbReference type="RefSeq" id="WP_010849088.1">
    <property type="nucleotide sequence ID" value="NZ_HF570956.1"/>
</dbReference>
<keyword evidence="3" id="KW-1003">Cell membrane</keyword>
<dbReference type="STRING" id="1193181.BN10_10019"/>
<feature type="transmembrane region" description="Helical" evidence="7">
    <location>
        <begin position="125"/>
        <end position="151"/>
    </location>
</feature>
<accession>N0DXH4</accession>
<dbReference type="PANTHER" id="PTHR30193:SF37">
    <property type="entry name" value="INNER MEMBRANE ABC TRANSPORTER PERMEASE PROTEIN YCJO"/>
    <property type="match status" value="1"/>
</dbReference>
<feature type="transmembrane region" description="Helical" evidence="7">
    <location>
        <begin position="269"/>
        <end position="292"/>
    </location>
</feature>
<keyword evidence="11" id="KW-1185">Reference proteome</keyword>
<keyword evidence="2 7" id="KW-0813">Transport</keyword>
<feature type="domain" description="ABC transmembrane type-1" evidence="9">
    <location>
        <begin position="126"/>
        <end position="339"/>
    </location>
</feature>
<feature type="transmembrane region" description="Helical" evidence="7">
    <location>
        <begin position="211"/>
        <end position="235"/>
    </location>
</feature>
<dbReference type="Pfam" id="PF00528">
    <property type="entry name" value="BPD_transp_1"/>
    <property type="match status" value="1"/>
</dbReference>
<evidence type="ECO:0000256" key="7">
    <source>
        <dbReference type="RuleBase" id="RU363032"/>
    </source>
</evidence>
<comment type="caution">
    <text evidence="10">The sequence shown here is derived from an EMBL/GenBank/DDBJ whole genome shotgun (WGS) entry which is preliminary data.</text>
</comment>
<dbReference type="EMBL" id="CAIZ01000001">
    <property type="protein sequence ID" value="CCH68462.1"/>
    <property type="molecule type" value="Genomic_DNA"/>
</dbReference>
<feature type="transmembrane region" description="Helical" evidence="7">
    <location>
        <begin position="163"/>
        <end position="184"/>
    </location>
</feature>
<evidence type="ECO:0000256" key="2">
    <source>
        <dbReference type="ARBA" id="ARBA00022448"/>
    </source>
</evidence>
<dbReference type="Proteomes" id="UP000013167">
    <property type="component" value="Unassembled WGS sequence"/>
</dbReference>
<dbReference type="Gene3D" id="1.10.3720.10">
    <property type="entry name" value="MetI-like"/>
    <property type="match status" value="1"/>
</dbReference>
<dbReference type="PROSITE" id="PS50928">
    <property type="entry name" value="ABC_TM1"/>
    <property type="match status" value="1"/>
</dbReference>
<keyword evidence="4 7" id="KW-0812">Transmembrane</keyword>
<dbReference type="PANTHER" id="PTHR30193">
    <property type="entry name" value="ABC TRANSPORTER PERMEASE PROTEIN"/>
    <property type="match status" value="1"/>
</dbReference>
<gene>
    <name evidence="10" type="ORF">BN10_10019</name>
</gene>
<dbReference type="InterPro" id="IPR051393">
    <property type="entry name" value="ABC_transporter_permease"/>
</dbReference>
<feature type="transmembrane region" description="Helical" evidence="7">
    <location>
        <begin position="65"/>
        <end position="84"/>
    </location>
</feature>
<dbReference type="HOGENOM" id="CLU_016047_0_2_11"/>
<keyword evidence="5 7" id="KW-1133">Transmembrane helix</keyword>
<feature type="transmembrane region" description="Helical" evidence="7">
    <location>
        <begin position="318"/>
        <end position="338"/>
    </location>
</feature>
<dbReference type="CDD" id="cd06261">
    <property type="entry name" value="TM_PBP2"/>
    <property type="match status" value="1"/>
</dbReference>
<name>N0DXH4_9MICO</name>
<dbReference type="GO" id="GO:0055085">
    <property type="term" value="P:transmembrane transport"/>
    <property type="evidence" value="ECO:0007669"/>
    <property type="project" value="InterPro"/>
</dbReference>
<evidence type="ECO:0000256" key="5">
    <source>
        <dbReference type="ARBA" id="ARBA00022989"/>
    </source>
</evidence>
<comment type="similarity">
    <text evidence="7">Belongs to the binding-protein-dependent transport system permease family.</text>
</comment>
<feature type="region of interest" description="Disordered" evidence="8">
    <location>
        <begin position="24"/>
        <end position="56"/>
    </location>
</feature>
<organism evidence="10 11">
    <name type="scientific">Phycicoccus elongatus Lp2</name>
    <dbReference type="NCBI Taxonomy" id="1193181"/>
    <lineage>
        <taxon>Bacteria</taxon>
        <taxon>Bacillati</taxon>
        <taxon>Actinomycetota</taxon>
        <taxon>Actinomycetes</taxon>
        <taxon>Micrococcales</taxon>
        <taxon>Intrasporangiaceae</taxon>
        <taxon>Phycicoccus</taxon>
    </lineage>
</organism>
<sequence>MSNRDEQTLLVRPRLFIVSSLASTADGADSGPVTTSVGDRRDQKRDPRVPFGPPPLRRAGRKGEWLLAAGLLIPNLALLFVFVYRPLLDNIRLSFTDWNISSPQANYIGFANYVEWFGRDDTKTVFFNTAVFTIATVVLSMALGLALALLLDQKLKGRNLVRSVVFAPFVISGAAIGVAFQFVFDPSFGLIQDLLAKIGVASPDFYQKPGWALFMVTATYIWKNLGYSFVIYLAALQARRGDLDEAAEIDGASKWTHFRKVLLPQLRPTTFFLSITVLLSSVQVFDIIYAMTRGGPIGNGTMTLVFQVYHETFVNQRAGYGATVATVMFLILLVVTAVQVRFMDREQRA</sequence>
<evidence type="ECO:0000313" key="10">
    <source>
        <dbReference type="EMBL" id="CCH68462.1"/>
    </source>
</evidence>
<feature type="compositionally biased region" description="Basic and acidic residues" evidence="8">
    <location>
        <begin position="38"/>
        <end position="48"/>
    </location>
</feature>
<keyword evidence="6 7" id="KW-0472">Membrane</keyword>
<dbReference type="eggNOG" id="COG1175">
    <property type="taxonomic scope" value="Bacteria"/>
</dbReference>
<dbReference type="GO" id="GO:0005886">
    <property type="term" value="C:plasma membrane"/>
    <property type="evidence" value="ECO:0007669"/>
    <property type="project" value="UniProtKB-SubCell"/>
</dbReference>
<protein>
    <submittedName>
        <fullName evidence="10">ABC-type transporter, permease components</fullName>
    </submittedName>
</protein>
<evidence type="ECO:0000256" key="1">
    <source>
        <dbReference type="ARBA" id="ARBA00004651"/>
    </source>
</evidence>
<dbReference type="InterPro" id="IPR035906">
    <property type="entry name" value="MetI-like_sf"/>
</dbReference>
<evidence type="ECO:0000259" key="9">
    <source>
        <dbReference type="PROSITE" id="PS50928"/>
    </source>
</evidence>
<dbReference type="InterPro" id="IPR000515">
    <property type="entry name" value="MetI-like"/>
</dbReference>
<evidence type="ECO:0000256" key="6">
    <source>
        <dbReference type="ARBA" id="ARBA00023136"/>
    </source>
</evidence>
<evidence type="ECO:0000313" key="11">
    <source>
        <dbReference type="Proteomes" id="UP000013167"/>
    </source>
</evidence>